<dbReference type="Proteomes" id="UP000663823">
    <property type="component" value="Unassembled WGS sequence"/>
</dbReference>
<evidence type="ECO:0000313" key="2">
    <source>
        <dbReference type="Proteomes" id="UP000663823"/>
    </source>
</evidence>
<sequence>MVQSDKRW</sequence>
<dbReference type="EMBL" id="CAJOAX010001611">
    <property type="protein sequence ID" value="CAF3730701.1"/>
    <property type="molecule type" value="Genomic_DNA"/>
</dbReference>
<reference evidence="1" key="1">
    <citation type="submission" date="2021-02" db="EMBL/GenBank/DDBJ databases">
        <authorList>
            <person name="Nowell W R."/>
        </authorList>
    </citation>
    <scope>NUCLEOTIDE SEQUENCE</scope>
</reference>
<comment type="caution">
    <text evidence="1">The sequence shown here is derived from an EMBL/GenBank/DDBJ whole genome shotgun (WGS) entry which is preliminary data.</text>
</comment>
<accession>A0A818WUW1</accession>
<evidence type="ECO:0000313" key="1">
    <source>
        <dbReference type="EMBL" id="CAF3730701.1"/>
    </source>
</evidence>
<gene>
    <name evidence="1" type="ORF">OTI717_LOCUS14423</name>
</gene>
<protein>
    <submittedName>
        <fullName evidence="1">Uncharacterized protein</fullName>
    </submittedName>
</protein>
<name>A0A818WUW1_9BILA</name>
<feature type="non-terminal residue" evidence="1">
    <location>
        <position position="8"/>
    </location>
</feature>
<proteinExistence type="predicted"/>
<organism evidence="1 2">
    <name type="scientific">Rotaria sordida</name>
    <dbReference type="NCBI Taxonomy" id="392033"/>
    <lineage>
        <taxon>Eukaryota</taxon>
        <taxon>Metazoa</taxon>
        <taxon>Spiralia</taxon>
        <taxon>Gnathifera</taxon>
        <taxon>Rotifera</taxon>
        <taxon>Eurotatoria</taxon>
        <taxon>Bdelloidea</taxon>
        <taxon>Philodinida</taxon>
        <taxon>Philodinidae</taxon>
        <taxon>Rotaria</taxon>
    </lineage>
</organism>